<feature type="transmembrane region" description="Helical" evidence="1">
    <location>
        <begin position="74"/>
        <end position="99"/>
    </location>
</feature>
<dbReference type="PANTHER" id="PTHR34703">
    <property type="entry name" value="ANTIPORTER SUBUNIT MNHG2-RELATED"/>
    <property type="match status" value="1"/>
</dbReference>
<keyword evidence="1" id="KW-0472">Membrane</keyword>
<dbReference type="Proteomes" id="UP000058599">
    <property type="component" value="Chromosome"/>
</dbReference>
<dbReference type="NCBIfam" id="TIGR01300">
    <property type="entry name" value="CPA3_mnhG_phaG"/>
    <property type="match status" value="1"/>
</dbReference>
<proteinExistence type="predicted"/>
<dbReference type="Pfam" id="PF03334">
    <property type="entry name" value="PhaG_MnhG_YufB"/>
    <property type="match status" value="1"/>
</dbReference>
<accession>A0AA86GKT9</accession>
<organism evidence="2 3">
    <name type="scientific">Sphingopyxis granuli</name>
    <dbReference type="NCBI Taxonomy" id="267128"/>
    <lineage>
        <taxon>Bacteria</taxon>
        <taxon>Pseudomonadati</taxon>
        <taxon>Pseudomonadota</taxon>
        <taxon>Alphaproteobacteria</taxon>
        <taxon>Sphingomonadales</taxon>
        <taxon>Sphingomonadaceae</taxon>
        <taxon>Sphingopyxis</taxon>
    </lineage>
</organism>
<keyword evidence="1" id="KW-1133">Transmembrane helix</keyword>
<reference evidence="2 3" key="1">
    <citation type="journal article" date="2016" name="BMC Genomics">
        <title>Genomic analysis of the nitrate-respiring Sphingopyxis granuli (formerly Sphingomonas macrogoltabida) strain TFA.</title>
        <authorList>
            <person name="Garcia-Romero I."/>
            <person name="Perez-Pulido A.J."/>
            <person name="Gonzalez-Flores Y.E."/>
            <person name="Reyes-Ramirez F."/>
            <person name="Santero E."/>
            <person name="Floriano B."/>
        </authorList>
    </citation>
    <scope>NUCLEOTIDE SEQUENCE [LARGE SCALE GENOMIC DNA]</scope>
    <source>
        <strain evidence="2 3">TFA</strain>
    </source>
</reference>
<protein>
    <submittedName>
        <fullName evidence="2">Monovalent cation/proton antiporter, MnhG/PhaG subunit</fullName>
    </submittedName>
</protein>
<dbReference type="PANTHER" id="PTHR34703:SF1">
    <property type="entry name" value="ANTIPORTER SUBUNIT MNHG2-RELATED"/>
    <property type="match status" value="1"/>
</dbReference>
<evidence type="ECO:0000313" key="3">
    <source>
        <dbReference type="Proteomes" id="UP000058599"/>
    </source>
</evidence>
<name>A0AA86GKT9_9SPHN</name>
<dbReference type="InterPro" id="IPR005133">
    <property type="entry name" value="PhaG_MnhG_YufB"/>
</dbReference>
<dbReference type="AlphaFoldDB" id="A0AA86GKT9"/>
<dbReference type="RefSeq" id="WP_174521637.1">
    <property type="nucleotide sequence ID" value="NZ_CP012199.1"/>
</dbReference>
<keyword evidence="1" id="KW-0812">Transmembrane</keyword>
<keyword evidence="3" id="KW-1185">Reference proteome</keyword>
<dbReference type="KEGG" id="sgi:SGRAN_1641"/>
<dbReference type="EMBL" id="CP012199">
    <property type="protein sequence ID" value="AMG74021.1"/>
    <property type="molecule type" value="Genomic_DNA"/>
</dbReference>
<gene>
    <name evidence="2" type="primary">phaG</name>
    <name evidence="2" type="ORF">SGRAN_1641</name>
</gene>
<evidence type="ECO:0000256" key="1">
    <source>
        <dbReference type="SAM" id="Phobius"/>
    </source>
</evidence>
<dbReference type="GO" id="GO:0015385">
    <property type="term" value="F:sodium:proton antiporter activity"/>
    <property type="evidence" value="ECO:0007669"/>
    <property type="project" value="TreeGrafter"/>
</dbReference>
<feature type="transmembrane region" description="Helical" evidence="1">
    <location>
        <begin position="46"/>
        <end position="68"/>
    </location>
</feature>
<feature type="transmembrane region" description="Helical" evidence="1">
    <location>
        <begin position="12"/>
        <end position="34"/>
    </location>
</feature>
<evidence type="ECO:0000313" key="2">
    <source>
        <dbReference type="EMBL" id="AMG74021.1"/>
    </source>
</evidence>
<sequence>MMQAPDLPTWAAIIVGLLVLGGAIITLVGAFGLIRLKTFYARVHATTLGATAGMAAILLGSMLCFSITQGRPVVHEILIALFVTLTTPVTLILLARAAIYRDRSEKLPQLPTRSEPERAE</sequence>